<evidence type="ECO:0000313" key="1">
    <source>
        <dbReference type="EMBL" id="EPX59567.1"/>
    </source>
</evidence>
<sequence length="60" mass="6570">MGRRLALLCVGGGRRHVSSHVGPPGPKSLAWENISEAKELAIPMPPWVRVDGVVQFTFNF</sequence>
<proteinExistence type="predicted"/>
<evidence type="ECO:0000313" key="2">
    <source>
        <dbReference type="Proteomes" id="UP000011682"/>
    </source>
</evidence>
<reference evidence="1" key="1">
    <citation type="submission" date="2013-05" db="EMBL/GenBank/DDBJ databases">
        <title>Genome assembly of Cystobacter fuscus DSM 2262.</title>
        <authorList>
            <person name="Sharma G."/>
            <person name="Khatri I."/>
            <person name="Kaur C."/>
            <person name="Mayilraj S."/>
            <person name="Subramanian S."/>
        </authorList>
    </citation>
    <scope>NUCLEOTIDE SEQUENCE [LARGE SCALE GENOMIC DNA]</scope>
    <source>
        <strain evidence="1">DSM 2262</strain>
    </source>
</reference>
<keyword evidence="2" id="KW-1185">Reference proteome</keyword>
<name>S9PBC7_CYSF2</name>
<dbReference type="EMBL" id="ANAH02000016">
    <property type="protein sequence ID" value="EPX59567.1"/>
    <property type="molecule type" value="Genomic_DNA"/>
</dbReference>
<protein>
    <submittedName>
        <fullName evidence="1">Uncharacterized protein</fullName>
    </submittedName>
</protein>
<accession>S9PBC7</accession>
<organism evidence="1 2">
    <name type="scientific">Cystobacter fuscus (strain ATCC 25194 / DSM 2262 / NBRC 100088 / M29)</name>
    <dbReference type="NCBI Taxonomy" id="1242864"/>
    <lineage>
        <taxon>Bacteria</taxon>
        <taxon>Pseudomonadati</taxon>
        <taxon>Myxococcota</taxon>
        <taxon>Myxococcia</taxon>
        <taxon>Myxococcales</taxon>
        <taxon>Cystobacterineae</taxon>
        <taxon>Archangiaceae</taxon>
        <taxon>Cystobacter</taxon>
    </lineage>
</organism>
<dbReference type="AlphaFoldDB" id="S9PBC7"/>
<gene>
    <name evidence="1" type="ORF">D187_002728</name>
</gene>
<comment type="caution">
    <text evidence="1">The sequence shown here is derived from an EMBL/GenBank/DDBJ whole genome shotgun (WGS) entry which is preliminary data.</text>
</comment>
<dbReference type="Proteomes" id="UP000011682">
    <property type="component" value="Unassembled WGS sequence"/>
</dbReference>